<reference evidence="1 2" key="1">
    <citation type="journal article" date="2017" name="Nature">
        <title>The Apostasia genome and the evolution of orchids.</title>
        <authorList>
            <person name="Zhang G.Q."/>
            <person name="Liu K.W."/>
            <person name="Li Z."/>
            <person name="Lohaus R."/>
            <person name="Hsiao Y.Y."/>
            <person name="Niu S.C."/>
            <person name="Wang J.Y."/>
            <person name="Lin Y.C."/>
            <person name="Xu Q."/>
            <person name="Chen L.J."/>
            <person name="Yoshida K."/>
            <person name="Fujiwara S."/>
            <person name="Wang Z.W."/>
            <person name="Zhang Y.Q."/>
            <person name="Mitsuda N."/>
            <person name="Wang M."/>
            <person name="Liu G.H."/>
            <person name="Pecoraro L."/>
            <person name="Huang H.X."/>
            <person name="Xiao X.J."/>
            <person name="Lin M."/>
            <person name="Wu X.Y."/>
            <person name="Wu W.L."/>
            <person name="Chen Y.Y."/>
            <person name="Chang S.B."/>
            <person name="Sakamoto S."/>
            <person name="Ohme-Takagi M."/>
            <person name="Yagi M."/>
            <person name="Zeng S.J."/>
            <person name="Shen C.Y."/>
            <person name="Yeh C.M."/>
            <person name="Luo Y.B."/>
            <person name="Tsai W.C."/>
            <person name="Van de Peer Y."/>
            <person name="Liu Z.J."/>
        </authorList>
    </citation>
    <scope>NUCLEOTIDE SEQUENCE [LARGE SCALE GENOMIC DNA]</scope>
    <source>
        <strain evidence="2">cv. Shenzhen</strain>
        <tissue evidence="1">Stem</tissue>
    </source>
</reference>
<dbReference type="OrthoDB" id="786689at2759"/>
<proteinExistence type="predicted"/>
<dbReference type="PANTHER" id="PTHR34456:SF13">
    <property type="entry name" value="REVERSE TRANSCRIPTASE DOMAIN-CONTAINING PROTEIN"/>
    <property type="match status" value="1"/>
</dbReference>
<keyword evidence="2" id="KW-1185">Reference proteome</keyword>
<dbReference type="EMBL" id="KZ451915">
    <property type="protein sequence ID" value="PKA62720.1"/>
    <property type="molecule type" value="Genomic_DNA"/>
</dbReference>
<dbReference type="SUPFAM" id="SSF56672">
    <property type="entry name" value="DNA/RNA polymerases"/>
    <property type="match status" value="1"/>
</dbReference>
<evidence type="ECO:0000313" key="2">
    <source>
        <dbReference type="Proteomes" id="UP000236161"/>
    </source>
</evidence>
<protein>
    <submittedName>
        <fullName evidence="1">Putative mitochondrial protein</fullName>
    </submittedName>
</protein>
<evidence type="ECO:0000313" key="1">
    <source>
        <dbReference type="EMBL" id="PKA62720.1"/>
    </source>
</evidence>
<dbReference type="AlphaFoldDB" id="A0A2I0B4L2"/>
<name>A0A2I0B4L2_9ASPA</name>
<dbReference type="InterPro" id="IPR043502">
    <property type="entry name" value="DNA/RNA_pol_sf"/>
</dbReference>
<organism evidence="1 2">
    <name type="scientific">Apostasia shenzhenica</name>
    <dbReference type="NCBI Taxonomy" id="1088818"/>
    <lineage>
        <taxon>Eukaryota</taxon>
        <taxon>Viridiplantae</taxon>
        <taxon>Streptophyta</taxon>
        <taxon>Embryophyta</taxon>
        <taxon>Tracheophyta</taxon>
        <taxon>Spermatophyta</taxon>
        <taxon>Magnoliopsida</taxon>
        <taxon>Liliopsida</taxon>
        <taxon>Asparagales</taxon>
        <taxon>Orchidaceae</taxon>
        <taxon>Apostasioideae</taxon>
        <taxon>Apostasia</taxon>
    </lineage>
</organism>
<dbReference type="InterPro" id="IPR008686">
    <property type="entry name" value="RNA_pol_mitovir"/>
</dbReference>
<dbReference type="Pfam" id="PF05919">
    <property type="entry name" value="Mitovir_RNA_pol"/>
    <property type="match status" value="1"/>
</dbReference>
<gene>
    <name evidence="1" type="ORF">AXF42_Ash018928</name>
</gene>
<sequence>MGFDKSLPQSVPVSLTRAGYPRIIPRHSRSIIYRHDARANTTVKIYLSFFSFFTIIEKGKKIRRSLFSSICSPIQDIDRVVTWIGEHKHQFKSLLLRYVPAIRSYPLEQGMRWIPSWKVLPTYQSFDQLCKIFPEMYKFRRFKSPFLMQTLELSAFQSLVFFLNARGEQWNQGILFSKRIRYPFDNNNSKFSGTDLDEFESKIGPYLPPWHPAMGPAMTGRLAMKVEGGGKRRIFAIVKSHGYVAGQPLGYRSSWPLFSLTHHLVVWICAEQVYPGRRFDRYALLGDDIVITDKRVAENYEAVLKELQVSISKGKSLISHSGAAEFSKRFFVQNLTVDLSPITLKALLGVHIPVCRYALAHRYPVLSRGSFMDPKGSRLPGKEEGRHRLRSYPAQVTGLASASAEAEAGKTR</sequence>
<dbReference type="Proteomes" id="UP000236161">
    <property type="component" value="Unassembled WGS sequence"/>
</dbReference>
<accession>A0A2I0B4L2</accession>
<dbReference type="PANTHER" id="PTHR34456">
    <property type="entry name" value="MITOVIRUS RNA-DEPENDENT RNA POLYMERASE"/>
    <property type="match status" value="1"/>
</dbReference>